<sequence>MSRCVKAMLSRKAICCAASLSIFAVAALYFGAAPIFSLLLAPMSIAGKVLVPDTVDKLSQVGEGVITLAGMADVRSGGDGHWMESLFHAQDAAGLVGAAAEHGCRDMHVGTVGAGRSRGNHRHHNKNETIILWGAAGIVRVERPGGVISDFRVRPGDRVLVASPSGLGHAIKADRGGGDMMLIACADAAWDPSHPATDYQVWNDW</sequence>
<protein>
    <recommendedName>
        <fullName evidence="2">Cupin type-1 domain-containing protein</fullName>
    </recommendedName>
</protein>
<name>A0A7S0ST88_9CHLO</name>
<reference evidence="1" key="1">
    <citation type="submission" date="2021-01" db="EMBL/GenBank/DDBJ databases">
        <authorList>
            <person name="Corre E."/>
            <person name="Pelletier E."/>
            <person name="Niang G."/>
            <person name="Scheremetjew M."/>
            <person name="Finn R."/>
            <person name="Kale V."/>
            <person name="Holt S."/>
            <person name="Cochrane G."/>
            <person name="Meng A."/>
            <person name="Brown T."/>
            <person name="Cohen L."/>
        </authorList>
    </citation>
    <scope>NUCLEOTIDE SEQUENCE</scope>
    <source>
        <strain evidence="1">SL-175</strain>
    </source>
</reference>
<accession>A0A7S0ST88</accession>
<dbReference type="InterPro" id="IPR014710">
    <property type="entry name" value="RmlC-like_jellyroll"/>
</dbReference>
<evidence type="ECO:0000313" key="1">
    <source>
        <dbReference type="EMBL" id="CAD8714725.1"/>
    </source>
</evidence>
<organism evidence="1">
    <name type="scientific">Mantoniella antarctica</name>
    <dbReference type="NCBI Taxonomy" id="81844"/>
    <lineage>
        <taxon>Eukaryota</taxon>
        <taxon>Viridiplantae</taxon>
        <taxon>Chlorophyta</taxon>
        <taxon>Mamiellophyceae</taxon>
        <taxon>Mamiellales</taxon>
        <taxon>Mamiellaceae</taxon>
        <taxon>Mantoniella</taxon>
    </lineage>
</organism>
<dbReference type="PANTHER" id="PTHR37742:SF1">
    <property type="entry name" value="OS01G0810200 PROTEIN"/>
    <property type="match status" value="1"/>
</dbReference>
<dbReference type="SUPFAM" id="SSF51182">
    <property type="entry name" value="RmlC-like cupins"/>
    <property type="match status" value="1"/>
</dbReference>
<dbReference type="AlphaFoldDB" id="A0A7S0ST88"/>
<proteinExistence type="predicted"/>
<dbReference type="InterPro" id="IPR011051">
    <property type="entry name" value="RmlC_Cupin_sf"/>
</dbReference>
<dbReference type="EMBL" id="HBFC01027218">
    <property type="protein sequence ID" value="CAD8714725.1"/>
    <property type="molecule type" value="Transcribed_RNA"/>
</dbReference>
<gene>
    <name evidence="1" type="ORF">MANT1106_LOCUS16423</name>
</gene>
<evidence type="ECO:0008006" key="2">
    <source>
        <dbReference type="Google" id="ProtNLM"/>
    </source>
</evidence>
<dbReference type="Gene3D" id="2.60.120.10">
    <property type="entry name" value="Jelly Rolls"/>
    <property type="match status" value="1"/>
</dbReference>
<dbReference type="PANTHER" id="PTHR37742">
    <property type="entry name" value="OS01G0810200 PROTEIN"/>
    <property type="match status" value="1"/>
</dbReference>